<name>A0A364LAY0_TALAM</name>
<dbReference type="GO" id="GO:0000407">
    <property type="term" value="C:phagophore assembly site"/>
    <property type="evidence" value="ECO:0007669"/>
    <property type="project" value="UniProtKB-SubCell"/>
</dbReference>
<comment type="function">
    <text evidence="7">Plays a role in autophagy. Functions at the preautophagosomal structure (PAS) in order to form normal autophagosomes under starvation conditions. Also plays a role in mitophagy and regulation of filamentous growth.</text>
</comment>
<evidence type="ECO:0000256" key="3">
    <source>
        <dbReference type="ARBA" id="ARBA00013784"/>
    </source>
</evidence>
<evidence type="ECO:0000259" key="9">
    <source>
        <dbReference type="Pfam" id="PF18388"/>
    </source>
</evidence>
<evidence type="ECO:0000256" key="6">
    <source>
        <dbReference type="ARBA" id="ARBA00023006"/>
    </source>
</evidence>
<feature type="compositionally biased region" description="Basic residues" evidence="8">
    <location>
        <begin position="250"/>
        <end position="260"/>
    </location>
</feature>
<dbReference type="GeneID" id="63798165"/>
<evidence type="ECO:0000256" key="1">
    <source>
        <dbReference type="ARBA" id="ARBA00004329"/>
    </source>
</evidence>
<feature type="compositionally biased region" description="Polar residues" evidence="8">
    <location>
        <begin position="140"/>
        <end position="176"/>
    </location>
</feature>
<dbReference type="InterPro" id="IPR039113">
    <property type="entry name" value="ATG29"/>
</dbReference>
<feature type="compositionally biased region" description="Acidic residues" evidence="8">
    <location>
        <begin position="268"/>
        <end position="277"/>
    </location>
</feature>
<dbReference type="GO" id="GO:0000045">
    <property type="term" value="P:autophagosome assembly"/>
    <property type="evidence" value="ECO:0007669"/>
    <property type="project" value="InterPro"/>
</dbReference>
<comment type="similarity">
    <text evidence="2">Belongs to the ATG29 family.</text>
</comment>
<dbReference type="RefSeq" id="XP_040737453.1">
    <property type="nucleotide sequence ID" value="XM_040881813.1"/>
</dbReference>
<dbReference type="PANTHER" id="PTHR40012">
    <property type="entry name" value="AUTOPHAGY-RELATED PROTEIN 29"/>
    <property type="match status" value="1"/>
</dbReference>
<dbReference type="Pfam" id="PF18388">
    <property type="entry name" value="ATG29_N"/>
    <property type="match status" value="1"/>
</dbReference>
<feature type="compositionally biased region" description="Acidic residues" evidence="8">
    <location>
        <begin position="225"/>
        <end position="243"/>
    </location>
</feature>
<evidence type="ECO:0000256" key="5">
    <source>
        <dbReference type="ARBA" id="ARBA00022927"/>
    </source>
</evidence>
<reference evidence="10 11" key="1">
    <citation type="journal article" date="2017" name="Biotechnol. Biofuels">
        <title>Differential beta-glucosidase expression as a function of carbon source availability in Talaromyces amestolkiae: a genomic and proteomic approach.</title>
        <authorList>
            <person name="de Eugenio L.I."/>
            <person name="Mendez-Liter J.A."/>
            <person name="Nieto-Dominguez M."/>
            <person name="Alonso L."/>
            <person name="Gil-Munoz J."/>
            <person name="Barriuso J."/>
            <person name="Prieto A."/>
            <person name="Martinez M.J."/>
        </authorList>
    </citation>
    <scope>NUCLEOTIDE SEQUENCE [LARGE SCALE GENOMIC DNA]</scope>
    <source>
        <strain evidence="10 11">CIB</strain>
    </source>
</reference>
<dbReference type="PANTHER" id="PTHR40012:SF1">
    <property type="entry name" value="AUTOPHAGY-RELATED PROTEIN 29"/>
    <property type="match status" value="1"/>
</dbReference>
<feature type="region of interest" description="Disordered" evidence="8">
    <location>
        <begin position="328"/>
        <end position="391"/>
    </location>
</feature>
<feature type="region of interest" description="Disordered" evidence="8">
    <location>
        <begin position="93"/>
        <end position="292"/>
    </location>
</feature>
<keyword evidence="6" id="KW-0072">Autophagy</keyword>
<comment type="subcellular location">
    <subcellularLocation>
        <location evidence="1">Preautophagosomal structure</location>
    </subcellularLocation>
</comment>
<evidence type="ECO:0000256" key="2">
    <source>
        <dbReference type="ARBA" id="ARBA00010082"/>
    </source>
</evidence>
<dbReference type="GO" id="GO:0015031">
    <property type="term" value="P:protein transport"/>
    <property type="evidence" value="ECO:0007669"/>
    <property type="project" value="UniProtKB-KW"/>
</dbReference>
<keyword evidence="5" id="KW-0653">Protein transport</keyword>
<keyword evidence="11" id="KW-1185">Reference proteome</keyword>
<evidence type="ECO:0000256" key="4">
    <source>
        <dbReference type="ARBA" id="ARBA00022448"/>
    </source>
</evidence>
<evidence type="ECO:0000256" key="7">
    <source>
        <dbReference type="ARBA" id="ARBA00060351"/>
    </source>
</evidence>
<dbReference type="Gene3D" id="1.10.10.2570">
    <property type="match status" value="1"/>
</dbReference>
<evidence type="ECO:0000313" key="11">
    <source>
        <dbReference type="Proteomes" id="UP000249363"/>
    </source>
</evidence>
<dbReference type="InterPro" id="IPR039362">
    <property type="entry name" value="ATG29_sf"/>
</dbReference>
<sequence>MTPLASESDVQYTVFVRLPFPRGDFIDPPPANWSLVKDRALWEILSQPSKGNDIDWKAIADDFNVTLPFLLQQAAWLYDRQLSQVRAQMLKVGNTHSQSSSPTPGPILGSVSGSGALGGQAMRRVGSGGSRVPSRLSAVQKDNQPSRVDSSGSSTKAQAPSVRTNSANTVTQTPVATESIDKPPLTKTLAGRDLPRRERPSLAILQKAPQTTQQADDSPSISTDSDTDSDLGDDDDDDSEDEMLTSRRLPGVRRFGKYSMHKPSLRDDLDDDDDDDSPAFLPLPRENESGAQHMNSTLRQQNNIPETSQRQMTGYTPSHRRELVSLDSSASSGVAIGSPRAGPQRPTEPLSPRRVAHLSRQSSRQQGSANQSSEETPSMGSSFSDLDDASVTQSALEEALLSNMQHGGMASRMSTISQALRSRYL</sequence>
<dbReference type="InterPro" id="IPR040666">
    <property type="entry name" value="Atg29_N"/>
</dbReference>
<dbReference type="EMBL" id="MIKG01000021">
    <property type="protein sequence ID" value="RAO72939.1"/>
    <property type="molecule type" value="Genomic_DNA"/>
</dbReference>
<dbReference type="OrthoDB" id="21072at2759"/>
<proteinExistence type="inferred from homology"/>
<feature type="domain" description="Atg29 N-terminal" evidence="9">
    <location>
        <begin position="12"/>
        <end position="65"/>
    </location>
</feature>
<comment type="caution">
    <text evidence="10">The sequence shown here is derived from an EMBL/GenBank/DDBJ whole genome shotgun (WGS) entry which is preliminary data.</text>
</comment>
<feature type="compositionally biased region" description="Polar residues" evidence="8">
    <location>
        <begin position="359"/>
        <end position="391"/>
    </location>
</feature>
<accession>A0A364LAY0</accession>
<keyword evidence="4" id="KW-0813">Transport</keyword>
<evidence type="ECO:0000256" key="8">
    <source>
        <dbReference type="SAM" id="MobiDB-lite"/>
    </source>
</evidence>
<dbReference type="Proteomes" id="UP000249363">
    <property type="component" value="Unassembled WGS sequence"/>
</dbReference>
<protein>
    <recommendedName>
        <fullName evidence="3">Autophagy-related protein 29</fullName>
    </recommendedName>
</protein>
<dbReference type="AlphaFoldDB" id="A0A364LAY0"/>
<dbReference type="STRING" id="1196081.A0A364LAY0"/>
<gene>
    <name evidence="10" type="ORF">BHQ10_008951</name>
</gene>
<organism evidence="10 11">
    <name type="scientific">Talaromyces amestolkiae</name>
    <dbReference type="NCBI Taxonomy" id="1196081"/>
    <lineage>
        <taxon>Eukaryota</taxon>
        <taxon>Fungi</taxon>
        <taxon>Dikarya</taxon>
        <taxon>Ascomycota</taxon>
        <taxon>Pezizomycotina</taxon>
        <taxon>Eurotiomycetes</taxon>
        <taxon>Eurotiomycetidae</taxon>
        <taxon>Eurotiales</taxon>
        <taxon>Trichocomaceae</taxon>
        <taxon>Talaromyces</taxon>
        <taxon>Talaromyces sect. Talaromyces</taxon>
    </lineage>
</organism>
<evidence type="ECO:0000313" key="10">
    <source>
        <dbReference type="EMBL" id="RAO72939.1"/>
    </source>
</evidence>
<dbReference type="FunFam" id="1.10.10.2570:FF:000001">
    <property type="entry name" value="Autophagy-related protein 29"/>
    <property type="match status" value="1"/>
</dbReference>